<feature type="region of interest" description="Disordered" evidence="7">
    <location>
        <begin position="741"/>
        <end position="778"/>
    </location>
</feature>
<keyword evidence="4" id="KW-0238">DNA-binding</keyword>
<dbReference type="InterPro" id="IPR010919">
    <property type="entry name" value="SAND-like_dom_sf"/>
</dbReference>
<dbReference type="GO" id="GO:0003677">
    <property type="term" value="F:DNA binding"/>
    <property type="evidence" value="ECO:0007669"/>
    <property type="project" value="UniProtKB-KW"/>
</dbReference>
<feature type="region of interest" description="Disordered" evidence="7">
    <location>
        <begin position="117"/>
        <end position="140"/>
    </location>
</feature>
<keyword evidence="9" id="KW-1185">Reference proteome</keyword>
<dbReference type="Pfam" id="PF01342">
    <property type="entry name" value="SAND"/>
    <property type="match status" value="1"/>
</dbReference>
<evidence type="ECO:0000313" key="9">
    <source>
        <dbReference type="Proteomes" id="UP000050741"/>
    </source>
</evidence>
<reference evidence="9" key="1">
    <citation type="submission" date="2013-12" db="EMBL/GenBank/DDBJ databases">
        <authorList>
            <person name="Aslett M."/>
        </authorList>
    </citation>
    <scope>NUCLEOTIDE SEQUENCE [LARGE SCALE GENOMIC DNA]</scope>
    <source>
        <strain evidence="9">Lindley</strain>
    </source>
</reference>
<keyword evidence="3" id="KW-0805">Transcription regulation</keyword>
<evidence type="ECO:0000256" key="2">
    <source>
        <dbReference type="ARBA" id="ARBA00022833"/>
    </source>
</evidence>
<name>A0A183CI46_GLOPA</name>
<feature type="compositionally biased region" description="Low complexity" evidence="7">
    <location>
        <begin position="375"/>
        <end position="389"/>
    </location>
</feature>
<reference evidence="9" key="2">
    <citation type="submission" date="2014-05" db="EMBL/GenBank/DDBJ databases">
        <title>The genome and life-stage specific transcriptomes of Globodera pallida elucidate key aspects of plant parasitism by a cyst nematode.</title>
        <authorList>
            <person name="Cotton J.A."/>
            <person name="Lilley C.J."/>
            <person name="Jones L.M."/>
            <person name="Kikuchi T."/>
            <person name="Reid A.J."/>
            <person name="Thorpe P."/>
            <person name="Tsai I.J."/>
            <person name="Beasley H."/>
            <person name="Blok V."/>
            <person name="Cock P.J.A."/>
            <person name="Van den Akker S.E."/>
            <person name="Holroyd N."/>
            <person name="Hunt M."/>
            <person name="Mantelin S."/>
            <person name="Naghra H."/>
            <person name="Pain A."/>
            <person name="Palomares-Rius J.E."/>
            <person name="Zarowiecki M."/>
            <person name="Berriman M."/>
            <person name="Jones J.T."/>
            <person name="Urwin P.E."/>
        </authorList>
    </citation>
    <scope>NUCLEOTIDE SEQUENCE [LARGE SCALE GENOMIC DNA]</scope>
    <source>
        <strain evidence="9">Lindley</strain>
    </source>
</reference>
<dbReference type="InterPro" id="IPR059099">
    <property type="entry name" value="GMEB1/2/Spe-44_dom"/>
</dbReference>
<evidence type="ECO:0000259" key="8">
    <source>
        <dbReference type="PROSITE" id="PS50864"/>
    </source>
</evidence>
<feature type="region of interest" description="Disordered" evidence="7">
    <location>
        <begin position="616"/>
        <end position="639"/>
    </location>
</feature>
<dbReference type="GO" id="GO:0046872">
    <property type="term" value="F:metal ion binding"/>
    <property type="evidence" value="ECO:0007669"/>
    <property type="project" value="UniProtKB-KW"/>
</dbReference>
<evidence type="ECO:0000256" key="5">
    <source>
        <dbReference type="ARBA" id="ARBA00023163"/>
    </source>
</evidence>
<keyword evidence="2" id="KW-0862">Zinc</keyword>
<evidence type="ECO:0000256" key="1">
    <source>
        <dbReference type="ARBA" id="ARBA00022723"/>
    </source>
</evidence>
<reference evidence="10" key="3">
    <citation type="submission" date="2016-06" db="UniProtKB">
        <authorList>
            <consortium name="WormBaseParasite"/>
        </authorList>
    </citation>
    <scope>IDENTIFICATION</scope>
</reference>
<keyword evidence="5" id="KW-0804">Transcription</keyword>
<feature type="compositionally biased region" description="Polar residues" evidence="7">
    <location>
        <begin position="470"/>
        <end position="480"/>
    </location>
</feature>
<accession>A0A183CI46</accession>
<organism evidence="9 10">
    <name type="scientific">Globodera pallida</name>
    <name type="common">Potato cyst nematode worm</name>
    <name type="synonym">Heterodera pallida</name>
    <dbReference type="NCBI Taxonomy" id="36090"/>
    <lineage>
        <taxon>Eukaryota</taxon>
        <taxon>Metazoa</taxon>
        <taxon>Ecdysozoa</taxon>
        <taxon>Nematoda</taxon>
        <taxon>Chromadorea</taxon>
        <taxon>Rhabditida</taxon>
        <taxon>Tylenchina</taxon>
        <taxon>Tylenchomorpha</taxon>
        <taxon>Tylenchoidea</taxon>
        <taxon>Heteroderidae</taxon>
        <taxon>Heteroderinae</taxon>
        <taxon>Globodera</taxon>
    </lineage>
</organism>
<dbReference type="Proteomes" id="UP000050741">
    <property type="component" value="Unassembled WGS sequence"/>
</dbReference>
<dbReference type="SMART" id="SM00258">
    <property type="entry name" value="SAND"/>
    <property type="match status" value="1"/>
</dbReference>
<evidence type="ECO:0000256" key="6">
    <source>
        <dbReference type="ARBA" id="ARBA00023242"/>
    </source>
</evidence>
<evidence type="ECO:0000256" key="4">
    <source>
        <dbReference type="ARBA" id="ARBA00023125"/>
    </source>
</evidence>
<feature type="compositionally biased region" description="Low complexity" evidence="7">
    <location>
        <begin position="455"/>
        <end position="469"/>
    </location>
</feature>
<dbReference type="InterPro" id="IPR000770">
    <property type="entry name" value="SAND_dom"/>
</dbReference>
<feature type="compositionally biased region" description="Low complexity" evidence="7">
    <location>
        <begin position="1"/>
        <end position="15"/>
    </location>
</feature>
<protein>
    <submittedName>
        <fullName evidence="10">SAND domain-containing protein</fullName>
    </submittedName>
</protein>
<keyword evidence="6" id="KW-0539">Nucleus</keyword>
<dbReference type="Pfam" id="PF25892">
    <property type="entry name" value="Spe-44"/>
    <property type="match status" value="1"/>
</dbReference>
<proteinExistence type="predicted"/>
<dbReference type="PROSITE" id="PS50864">
    <property type="entry name" value="SAND"/>
    <property type="match status" value="1"/>
</dbReference>
<feature type="region of interest" description="Disordered" evidence="7">
    <location>
        <begin position="443"/>
        <end position="489"/>
    </location>
</feature>
<evidence type="ECO:0000256" key="7">
    <source>
        <dbReference type="SAM" id="MobiDB-lite"/>
    </source>
</evidence>
<evidence type="ECO:0000313" key="10">
    <source>
        <dbReference type="WBParaSite" id="GPLIN_001255200"/>
    </source>
</evidence>
<feature type="region of interest" description="Disordered" evidence="7">
    <location>
        <begin position="1"/>
        <end position="40"/>
    </location>
</feature>
<sequence length="778" mass="82772">MASSFLSKSPSSFASVAHRQSPLAHNADTEYEKPSSSTHSAAPAFDREEMLAANNEAAMALSSLIEFGQNQQQMHRDGIGIGDCHGFVGCPPSPVLAVAAVTSPSVDVSLQSHASGAQNAAIKSEENESSDELPPADELASDAPVHEIRCGLLNARLHMQRFTCPGIHRKCVEFEGKLISPRQFTIKAEKDKQKDWKGSIRLGKHNLRTLMEMKTIDFYEHATNCSLKCQSRNYIKNRKSEGVGGGSESAMAFDGTEGGNAPSNSGGFDFCEATEVHSTTSSTSTRKSSAVLEDYVSQTIPSVNGHFVPLNLGTFCLNGEENSATVRGGEMAANGDEKTIPMQHHSALIGMNGGGVSALCGGGRSSSHHQLINNSSSVPTTTTSSPLSSAAFPPFGTSSTSNSSNSNGILGVSPVSVAQSSPSFVSSFGLLQQSPLKQLFTAQNSHKQQQLGTALSSPPSTGGLLPSHGTQQNGIKTSTTIGGGQSVGVHPAELNQQENNGNSTNTLALLLQSLQTSILLEQQQKAAILSSNSTNNNGNLAAFLNRIPLLNGGGGTVPQGTMLNGGGGIEGLLHRNGSMPIEQSLIGSNRQQQQPLTGIERLLNAAALLPQLNPFQQQQQRTQTTTTVKQEGNGGGGNVRKVMEENAGLFWSQMRSMGLLDDLLNTLSTTLERLKHIYVNGGNAVSEDFAARRLSGVALALDLCTLFSDKIHNRCIQATLETNLITKELLELQRKQEEQKRKLESAKRKSQMFELLKNGNGGREGESPPEMKKIHLNI</sequence>
<feature type="region of interest" description="Disordered" evidence="7">
    <location>
        <begin position="362"/>
        <end position="389"/>
    </location>
</feature>
<dbReference type="PANTHER" id="PTHR10417">
    <property type="entry name" value="GLUCOCORTICOID MODULATORY ELEMENT-BINDING PROTEIN"/>
    <property type="match status" value="1"/>
</dbReference>
<evidence type="ECO:0000256" key="3">
    <source>
        <dbReference type="ARBA" id="ARBA00023015"/>
    </source>
</evidence>
<dbReference type="AlphaFoldDB" id="A0A183CI46"/>
<dbReference type="PANTHER" id="PTHR10417:SF4">
    <property type="entry name" value="SAND DOMAIN-CONTAINING PROTEIN-RELATED"/>
    <property type="match status" value="1"/>
</dbReference>
<dbReference type="SUPFAM" id="SSF63763">
    <property type="entry name" value="SAND domain-like"/>
    <property type="match status" value="1"/>
</dbReference>
<feature type="domain" description="SAND" evidence="8">
    <location>
        <begin position="125"/>
        <end position="217"/>
    </location>
</feature>
<dbReference type="WBParaSite" id="GPLIN_001255200">
    <property type="protein sequence ID" value="GPLIN_001255200"/>
    <property type="gene ID" value="GPLIN_001255200"/>
</dbReference>
<feature type="compositionally biased region" description="Polar residues" evidence="7">
    <location>
        <begin position="443"/>
        <end position="454"/>
    </location>
</feature>
<keyword evidence="1" id="KW-0479">Metal-binding</keyword>
<feature type="compositionally biased region" description="Basic and acidic residues" evidence="7">
    <location>
        <begin position="763"/>
        <end position="778"/>
    </location>
</feature>
<dbReference type="Gene3D" id="3.10.390.10">
    <property type="entry name" value="SAND domain-like"/>
    <property type="match status" value="1"/>
</dbReference>
<feature type="compositionally biased region" description="Low complexity" evidence="7">
    <location>
        <begin position="616"/>
        <end position="627"/>
    </location>
</feature>